<dbReference type="AlphaFoldDB" id="A0A8J1TF50"/>
<sequence length="394" mass="43900">MLDILKDMLYKIYSLYYTFVSLFNHKHKIDNDSSESNTPEKITDEAIVTNAEFGNVMNEARQCEPCMDGNRGTCTLELEDQVSILFGFDGVKRVGLKPNETNFSIYLHDKDDDSTKMKIKEKYPQHKFNFRASPRTKSFSLGCAVMGERIGGTPTMGTLGGHISFNSNIYGLTCHHVVKGVPHGGAVGVYKNEQARITWDPIGTVECTIAHDHPGKQVETYDIALIKMAKPQQDDCRSCETDTIDGLTQQRNENQAVGEITVHKKGAVTGETESIISDLRYAGKIPFEIDGITKDVTLLRAIQIKNDGPIPFAKKGDSGSIVYHRDDSKNLVIGMFYALETTDEGNFAYAFPLQNALEKLKDMYPDILRDATFGPNGNVKFTCYGEICQEAMEI</sequence>
<dbReference type="Proteomes" id="UP000749559">
    <property type="component" value="Unassembled WGS sequence"/>
</dbReference>
<dbReference type="SUPFAM" id="SSF50494">
    <property type="entry name" value="Trypsin-like serine proteases"/>
    <property type="match status" value="1"/>
</dbReference>
<evidence type="ECO:0000313" key="1">
    <source>
        <dbReference type="EMBL" id="CAH1776576.1"/>
    </source>
</evidence>
<dbReference type="EMBL" id="CAIIXF020000002">
    <property type="protein sequence ID" value="CAH1776576.1"/>
    <property type="molecule type" value="Genomic_DNA"/>
</dbReference>
<reference evidence="1" key="1">
    <citation type="submission" date="2022-03" db="EMBL/GenBank/DDBJ databases">
        <authorList>
            <person name="Martin C."/>
        </authorList>
    </citation>
    <scope>NUCLEOTIDE SEQUENCE</scope>
</reference>
<organism evidence="1 2">
    <name type="scientific">Owenia fusiformis</name>
    <name type="common">Polychaete worm</name>
    <dbReference type="NCBI Taxonomy" id="6347"/>
    <lineage>
        <taxon>Eukaryota</taxon>
        <taxon>Metazoa</taxon>
        <taxon>Spiralia</taxon>
        <taxon>Lophotrochozoa</taxon>
        <taxon>Annelida</taxon>
        <taxon>Polychaeta</taxon>
        <taxon>Sedentaria</taxon>
        <taxon>Canalipalpata</taxon>
        <taxon>Sabellida</taxon>
        <taxon>Oweniida</taxon>
        <taxon>Oweniidae</taxon>
        <taxon>Owenia</taxon>
    </lineage>
</organism>
<name>A0A8J1TF50_OWEFU</name>
<accession>A0A8J1TF50</accession>
<dbReference type="OrthoDB" id="6159959at2759"/>
<gene>
    <name evidence="1" type="ORF">OFUS_LOCUS3739</name>
</gene>
<protein>
    <submittedName>
        <fullName evidence="1">Uncharacterized protein</fullName>
    </submittedName>
</protein>
<dbReference type="InterPro" id="IPR009003">
    <property type="entry name" value="Peptidase_S1_PA"/>
</dbReference>
<evidence type="ECO:0000313" key="2">
    <source>
        <dbReference type="Proteomes" id="UP000749559"/>
    </source>
</evidence>
<proteinExistence type="predicted"/>
<keyword evidence="2" id="KW-1185">Reference proteome</keyword>
<comment type="caution">
    <text evidence="1">The sequence shown here is derived from an EMBL/GenBank/DDBJ whole genome shotgun (WGS) entry which is preliminary data.</text>
</comment>